<dbReference type="AlphaFoldDB" id="A0A9K3L9P7"/>
<evidence type="ECO:0000313" key="3">
    <source>
        <dbReference type="EMBL" id="KAG7338235.1"/>
    </source>
</evidence>
<sequence length="502" mass="55071">MACRCSPLLLPLRGWSALLLAPMLIVQFANAAIFVDDRGVQHTWDESTKARVAVRAGIGAVSLYHMGMREEQLAATWGLWGVRGSDFDPENPSQGSIYPEADPSPEEAAFLASAVNLSPSCWKNPRGCFQWDDTAEVLGMRDEIDFIVNIDNGSAEDSYNAAEEAGMNVIFIDTFYDYNENCRASNYSIIDTSFCYGRSMLDIAQRIEELAVFLGVEVDQNSLNQQKQAACDAAQAFTETMKELHDKGIRVKVSIVDTELRDDTGVTTAYVADFDPIELWVPRTLEELGMPLLHAASYENNEYGYIYSDEYFPDCTPGFVNDTCNGNTYFPVDFWLIDSRSFILIDDNFKLIFPDRAMLAGQYWSYPRNDGSISYVMIESLLNEYRTRLGSAVKLQDSTGTCTPADPKATAHLVADGTGGLGLNEFICYDEAAIQQEYLQCPTVAPVPPVSTPTSPTPPTANPPVPTSPTTSASSDAILVSTITSIAAAAVTAFLMFCSTSE</sequence>
<dbReference type="EMBL" id="JAGRRH010000014">
    <property type="protein sequence ID" value="KAG7358222.1"/>
    <property type="molecule type" value="Genomic_DNA"/>
</dbReference>
<dbReference type="OrthoDB" id="41351at2759"/>
<comment type="caution">
    <text evidence="4">The sequence shown here is derived from an EMBL/GenBank/DDBJ whole genome shotgun (WGS) entry which is preliminary data.</text>
</comment>
<evidence type="ECO:0000313" key="4">
    <source>
        <dbReference type="EMBL" id="KAG7358222.1"/>
    </source>
</evidence>
<feature type="region of interest" description="Disordered" evidence="1">
    <location>
        <begin position="449"/>
        <end position="473"/>
    </location>
</feature>
<feature type="compositionally biased region" description="Pro residues" evidence="1">
    <location>
        <begin position="449"/>
        <end position="467"/>
    </location>
</feature>
<organism evidence="4 5">
    <name type="scientific">Nitzschia inconspicua</name>
    <dbReference type="NCBI Taxonomy" id="303405"/>
    <lineage>
        <taxon>Eukaryota</taxon>
        <taxon>Sar</taxon>
        <taxon>Stramenopiles</taxon>
        <taxon>Ochrophyta</taxon>
        <taxon>Bacillariophyta</taxon>
        <taxon>Bacillariophyceae</taxon>
        <taxon>Bacillariophycidae</taxon>
        <taxon>Bacillariales</taxon>
        <taxon>Bacillariaceae</taxon>
        <taxon>Nitzschia</taxon>
    </lineage>
</organism>
<feature type="signal peptide" evidence="2">
    <location>
        <begin position="1"/>
        <end position="31"/>
    </location>
</feature>
<keyword evidence="2" id="KW-0732">Signal</keyword>
<protein>
    <submittedName>
        <fullName evidence="4">Uncharacterized protein</fullName>
    </submittedName>
</protein>
<gene>
    <name evidence="4" type="ORF">IV203_014809</name>
    <name evidence="3" type="ORF">IV203_020250</name>
</gene>
<reference evidence="4" key="2">
    <citation type="submission" date="2021-04" db="EMBL/GenBank/DDBJ databases">
        <authorList>
            <person name="Podell S."/>
        </authorList>
    </citation>
    <scope>NUCLEOTIDE SEQUENCE</scope>
    <source>
        <strain evidence="4">Hildebrandi</strain>
    </source>
</reference>
<dbReference type="EMBL" id="JAGRRH010000061">
    <property type="protein sequence ID" value="KAG7338235.1"/>
    <property type="molecule type" value="Genomic_DNA"/>
</dbReference>
<proteinExistence type="predicted"/>
<keyword evidence="5" id="KW-1185">Reference proteome</keyword>
<evidence type="ECO:0000313" key="5">
    <source>
        <dbReference type="Proteomes" id="UP000693970"/>
    </source>
</evidence>
<evidence type="ECO:0000256" key="1">
    <source>
        <dbReference type="SAM" id="MobiDB-lite"/>
    </source>
</evidence>
<reference evidence="4" key="1">
    <citation type="journal article" date="2021" name="Sci. Rep.">
        <title>Diploid genomic architecture of Nitzschia inconspicua, an elite biomass production diatom.</title>
        <authorList>
            <person name="Oliver A."/>
            <person name="Podell S."/>
            <person name="Pinowska A."/>
            <person name="Traller J.C."/>
            <person name="Smith S.R."/>
            <person name="McClure R."/>
            <person name="Beliaev A."/>
            <person name="Bohutskyi P."/>
            <person name="Hill E.A."/>
            <person name="Rabines A."/>
            <person name="Zheng H."/>
            <person name="Allen L.Z."/>
            <person name="Kuo A."/>
            <person name="Grigoriev I.V."/>
            <person name="Allen A.E."/>
            <person name="Hazlebeck D."/>
            <person name="Allen E.E."/>
        </authorList>
    </citation>
    <scope>NUCLEOTIDE SEQUENCE</scope>
    <source>
        <strain evidence="4">Hildebrandi</strain>
    </source>
</reference>
<name>A0A9K3L9P7_9STRA</name>
<dbReference type="Proteomes" id="UP000693970">
    <property type="component" value="Unassembled WGS sequence"/>
</dbReference>
<feature type="chain" id="PRO_5039882957" evidence="2">
    <location>
        <begin position="32"/>
        <end position="502"/>
    </location>
</feature>
<accession>A0A9K3L9P7</accession>
<evidence type="ECO:0000256" key="2">
    <source>
        <dbReference type="SAM" id="SignalP"/>
    </source>
</evidence>